<evidence type="ECO:0000256" key="9">
    <source>
        <dbReference type="ARBA" id="ARBA00023306"/>
    </source>
</evidence>
<dbReference type="PROSITE" id="PS50059">
    <property type="entry name" value="FKBP_PPIASE"/>
    <property type="match status" value="1"/>
</dbReference>
<keyword evidence="8 11" id="KW-0413">Isomerase</keyword>
<evidence type="ECO:0000256" key="6">
    <source>
        <dbReference type="ARBA" id="ARBA00023110"/>
    </source>
</evidence>
<reference evidence="15 16" key="1">
    <citation type="submission" date="2016-03" db="EMBL/GenBank/DDBJ databases">
        <authorList>
            <person name="Ploux O."/>
        </authorList>
    </citation>
    <scope>NUCLEOTIDE SEQUENCE [LARGE SCALE GENOMIC DNA]</scope>
    <source>
        <strain evidence="15 16">R0</strain>
    </source>
</reference>
<dbReference type="InterPro" id="IPR037041">
    <property type="entry name" value="Trigger_fac_C_sf"/>
</dbReference>
<organism evidence="15 16">
    <name type="scientific">Bdellovibrio bacteriovorus</name>
    <dbReference type="NCBI Taxonomy" id="959"/>
    <lineage>
        <taxon>Bacteria</taxon>
        <taxon>Pseudomonadati</taxon>
        <taxon>Bdellovibrionota</taxon>
        <taxon>Bdellovibrionia</taxon>
        <taxon>Bdellovibrionales</taxon>
        <taxon>Pseudobdellovibrionaceae</taxon>
        <taxon>Bdellovibrio</taxon>
    </lineage>
</organism>
<feature type="domain" description="PPIase FKBP-type" evidence="14">
    <location>
        <begin position="163"/>
        <end position="223"/>
    </location>
</feature>
<comment type="subcellular location">
    <subcellularLocation>
        <location evidence="11">Cytoplasm</location>
    </subcellularLocation>
    <text evidence="11">About half TF is bound to the ribosome near the polypeptide exit tunnel while the other half is free in the cytoplasm.</text>
</comment>
<dbReference type="AlphaFoldDB" id="A0A150WPX4"/>
<dbReference type="PANTHER" id="PTHR30560:SF3">
    <property type="entry name" value="TRIGGER FACTOR-LIKE PROTEIN TIG, CHLOROPLASTIC"/>
    <property type="match status" value="1"/>
</dbReference>
<proteinExistence type="inferred from homology"/>
<dbReference type="InterPro" id="IPR008880">
    <property type="entry name" value="Trigger_fac_C"/>
</dbReference>
<name>A0A150WPX4_BDEBC</name>
<evidence type="ECO:0000256" key="12">
    <source>
        <dbReference type="PROSITE-ProRule" id="PRU00277"/>
    </source>
</evidence>
<evidence type="ECO:0000256" key="1">
    <source>
        <dbReference type="ARBA" id="ARBA00000971"/>
    </source>
</evidence>
<dbReference type="InterPro" id="IPR001179">
    <property type="entry name" value="PPIase_FKBP_dom"/>
</dbReference>
<dbReference type="Pfam" id="PF00254">
    <property type="entry name" value="FKBP_C"/>
    <property type="match status" value="1"/>
</dbReference>
<dbReference type="Gene3D" id="3.30.70.1050">
    <property type="entry name" value="Trigger factor ribosome-binding domain"/>
    <property type="match status" value="1"/>
</dbReference>
<dbReference type="RefSeq" id="WP_061834117.1">
    <property type="nucleotide sequence ID" value="NZ_LUKE01000001.1"/>
</dbReference>
<comment type="catalytic activity">
    <reaction evidence="1 11 12">
        <text>[protein]-peptidylproline (omega=180) = [protein]-peptidylproline (omega=0)</text>
        <dbReference type="Rhea" id="RHEA:16237"/>
        <dbReference type="Rhea" id="RHEA-COMP:10747"/>
        <dbReference type="Rhea" id="RHEA-COMP:10748"/>
        <dbReference type="ChEBI" id="CHEBI:83833"/>
        <dbReference type="ChEBI" id="CHEBI:83834"/>
        <dbReference type="EC" id="5.2.1.8"/>
    </reaction>
</comment>
<dbReference type="Proteomes" id="UP000075320">
    <property type="component" value="Unassembled WGS sequence"/>
</dbReference>
<evidence type="ECO:0000256" key="5">
    <source>
        <dbReference type="ARBA" id="ARBA00022618"/>
    </source>
</evidence>
<comment type="function">
    <text evidence="11">Involved in protein export. Acts as a chaperone by maintaining the newly synthesized protein in an open conformation. Functions as a peptidyl-prolyl cis-trans isomerase.</text>
</comment>
<dbReference type="OrthoDB" id="5288147at2"/>
<keyword evidence="11" id="KW-0963">Cytoplasm</keyword>
<dbReference type="Pfam" id="PF05697">
    <property type="entry name" value="Trigger_N"/>
    <property type="match status" value="1"/>
</dbReference>
<keyword evidence="16" id="KW-1185">Reference proteome</keyword>
<keyword evidence="6 11" id="KW-0697">Rotamase</keyword>
<dbReference type="PANTHER" id="PTHR30560">
    <property type="entry name" value="TRIGGER FACTOR CHAPERONE AND PEPTIDYL-PROLYL CIS/TRANS ISOMERASE"/>
    <property type="match status" value="1"/>
</dbReference>
<evidence type="ECO:0000256" key="8">
    <source>
        <dbReference type="ARBA" id="ARBA00023235"/>
    </source>
</evidence>
<evidence type="ECO:0000313" key="16">
    <source>
        <dbReference type="Proteomes" id="UP000075320"/>
    </source>
</evidence>
<evidence type="ECO:0000256" key="2">
    <source>
        <dbReference type="ARBA" id="ARBA00005464"/>
    </source>
</evidence>
<dbReference type="EC" id="5.2.1.8" evidence="3 11"/>
<evidence type="ECO:0000256" key="11">
    <source>
        <dbReference type="HAMAP-Rule" id="MF_00303"/>
    </source>
</evidence>
<dbReference type="InterPro" id="IPR036611">
    <property type="entry name" value="Trigger_fac_ribosome-bd_sf"/>
</dbReference>
<dbReference type="GO" id="GO:0043335">
    <property type="term" value="P:protein unfolding"/>
    <property type="evidence" value="ECO:0007669"/>
    <property type="project" value="TreeGrafter"/>
</dbReference>
<dbReference type="Pfam" id="PF05698">
    <property type="entry name" value="Trigger_C"/>
    <property type="match status" value="1"/>
</dbReference>
<dbReference type="GO" id="GO:0051301">
    <property type="term" value="P:cell division"/>
    <property type="evidence" value="ECO:0007669"/>
    <property type="project" value="UniProtKB-KW"/>
</dbReference>
<gene>
    <name evidence="11" type="primary">tig</name>
    <name evidence="15" type="ORF">AZI86_05780</name>
</gene>
<dbReference type="InterPro" id="IPR005215">
    <property type="entry name" value="Trig_fac"/>
</dbReference>
<accession>A0A150WPX4</accession>
<dbReference type="GO" id="GO:0043022">
    <property type="term" value="F:ribosome binding"/>
    <property type="evidence" value="ECO:0007669"/>
    <property type="project" value="TreeGrafter"/>
</dbReference>
<keyword evidence="7 11" id="KW-0143">Chaperone</keyword>
<dbReference type="NCBIfam" id="TIGR00115">
    <property type="entry name" value="tig"/>
    <property type="match status" value="1"/>
</dbReference>
<dbReference type="SUPFAM" id="SSF54534">
    <property type="entry name" value="FKBP-like"/>
    <property type="match status" value="1"/>
</dbReference>
<dbReference type="Gene3D" id="1.10.3120.10">
    <property type="entry name" value="Trigger factor, C-terminal domain"/>
    <property type="match status" value="1"/>
</dbReference>
<comment type="similarity">
    <text evidence="2 11 13">Belongs to the FKBP-type PPIase family. Tig subfamily.</text>
</comment>
<comment type="caution">
    <text evidence="15">The sequence shown here is derived from an EMBL/GenBank/DDBJ whole genome shotgun (WGS) entry which is preliminary data.</text>
</comment>
<dbReference type="EMBL" id="LUKE01000001">
    <property type="protein sequence ID" value="KYG66553.1"/>
    <property type="molecule type" value="Genomic_DNA"/>
</dbReference>
<dbReference type="InterPro" id="IPR027304">
    <property type="entry name" value="Trigger_fact/SurA_dom_sf"/>
</dbReference>
<evidence type="ECO:0000256" key="4">
    <source>
        <dbReference type="ARBA" id="ARBA00016902"/>
    </source>
</evidence>
<dbReference type="Gene3D" id="3.10.50.40">
    <property type="match status" value="1"/>
</dbReference>
<comment type="domain">
    <text evidence="11">Consists of 3 domains; the N-terminus binds the ribosome, the middle domain has PPIase activity, while the C-terminus has intrinsic chaperone activity on its own.</text>
</comment>
<dbReference type="GO" id="GO:0005737">
    <property type="term" value="C:cytoplasm"/>
    <property type="evidence" value="ECO:0007669"/>
    <property type="project" value="UniProtKB-SubCell"/>
</dbReference>
<keyword evidence="5 11" id="KW-0132">Cell division</keyword>
<dbReference type="HAMAP" id="MF_00303">
    <property type="entry name" value="Trigger_factor_Tig"/>
    <property type="match status" value="1"/>
</dbReference>
<dbReference type="InterPro" id="IPR008881">
    <property type="entry name" value="Trigger_fac_ribosome-bd_bac"/>
</dbReference>
<dbReference type="PIRSF" id="PIRSF003095">
    <property type="entry name" value="Trigger_factor"/>
    <property type="match status" value="1"/>
</dbReference>
<dbReference type="GO" id="GO:0003755">
    <property type="term" value="F:peptidyl-prolyl cis-trans isomerase activity"/>
    <property type="evidence" value="ECO:0007669"/>
    <property type="project" value="UniProtKB-UniRule"/>
</dbReference>
<keyword evidence="9 11" id="KW-0131">Cell cycle</keyword>
<dbReference type="GO" id="GO:0015031">
    <property type="term" value="P:protein transport"/>
    <property type="evidence" value="ECO:0007669"/>
    <property type="project" value="UniProtKB-UniRule"/>
</dbReference>
<dbReference type="GO" id="GO:0044183">
    <property type="term" value="F:protein folding chaperone"/>
    <property type="evidence" value="ECO:0007669"/>
    <property type="project" value="TreeGrafter"/>
</dbReference>
<sequence>MKSNVEKVSNLSRKLNVEVPAASVQSAFQKIFSGIQRDVTIKGFRKGKAPIATIKSMYGDRVKQDVVQDLIQKHYVEALSEHKLEPISYPEFEFADAVEGKDFSFSANFDIRPEINLKKYEGMEVEKEKYEVDAKKVDQVLENIRASRATFETVTEARAAKNGDTAVIDFEGFMGGAPLENGSGKDHHLELGAKQFIDGFEEGVVGMKVGESKTISLKFPDPYHSAELAGKPVEFKVTLKEIKAKVLPELNEEFIKSLGGPADLEALKKTITEDLEQTEKKRVEDGFKNRLLKKLVSENPVEVPPSLLKEQKASLIEDFKKRMSDQGMTENDFASYVEKWDADFTKSATEMIQSSFLVDAIAKKHDLFAKKEDLDAKFKEYSAQTGIDEARIREFYGKSEQASRLTYQITEEKVINFLNQSVKVKEVPAGTFKDEQN</sequence>
<dbReference type="GO" id="GO:0051083">
    <property type="term" value="P:'de novo' cotranslational protein folding"/>
    <property type="evidence" value="ECO:0007669"/>
    <property type="project" value="TreeGrafter"/>
</dbReference>
<evidence type="ECO:0000256" key="7">
    <source>
        <dbReference type="ARBA" id="ARBA00023186"/>
    </source>
</evidence>
<evidence type="ECO:0000256" key="10">
    <source>
        <dbReference type="ARBA" id="ARBA00029986"/>
    </source>
</evidence>
<dbReference type="FunFam" id="3.10.50.40:FF:000001">
    <property type="entry name" value="Trigger factor"/>
    <property type="match status" value="1"/>
</dbReference>
<evidence type="ECO:0000256" key="13">
    <source>
        <dbReference type="RuleBase" id="RU003914"/>
    </source>
</evidence>
<dbReference type="SUPFAM" id="SSF102735">
    <property type="entry name" value="Trigger factor ribosome-binding domain"/>
    <property type="match status" value="1"/>
</dbReference>
<evidence type="ECO:0000259" key="14">
    <source>
        <dbReference type="PROSITE" id="PS50059"/>
    </source>
</evidence>
<evidence type="ECO:0000256" key="3">
    <source>
        <dbReference type="ARBA" id="ARBA00013194"/>
    </source>
</evidence>
<dbReference type="SUPFAM" id="SSF109998">
    <property type="entry name" value="Triger factor/SurA peptide-binding domain-like"/>
    <property type="match status" value="1"/>
</dbReference>
<protein>
    <recommendedName>
        <fullName evidence="4 11">Trigger factor</fullName>
        <shortName evidence="11">TF</shortName>
        <ecNumber evidence="3 11">5.2.1.8</ecNumber>
    </recommendedName>
    <alternativeName>
        <fullName evidence="10 11">PPIase</fullName>
    </alternativeName>
</protein>
<dbReference type="InterPro" id="IPR046357">
    <property type="entry name" value="PPIase_dom_sf"/>
</dbReference>
<evidence type="ECO:0000313" key="15">
    <source>
        <dbReference type="EMBL" id="KYG66553.1"/>
    </source>
</evidence>